<comment type="subcellular location">
    <subcellularLocation>
        <location evidence="1">Membrane</location>
        <topology evidence="1">Multi-pass membrane protein</topology>
    </subcellularLocation>
</comment>
<organism evidence="8 9">
    <name type="scientific">Asticcacaulis machinosus</name>
    <dbReference type="NCBI Taxonomy" id="2984211"/>
    <lineage>
        <taxon>Bacteria</taxon>
        <taxon>Pseudomonadati</taxon>
        <taxon>Pseudomonadota</taxon>
        <taxon>Alphaproteobacteria</taxon>
        <taxon>Caulobacterales</taxon>
        <taxon>Caulobacteraceae</taxon>
        <taxon>Asticcacaulis</taxon>
    </lineage>
</organism>
<feature type="transmembrane region" description="Helical" evidence="6">
    <location>
        <begin position="151"/>
        <end position="167"/>
    </location>
</feature>
<evidence type="ECO:0000313" key="9">
    <source>
        <dbReference type="Proteomes" id="UP001218579"/>
    </source>
</evidence>
<feature type="transmembrane region" description="Helical" evidence="6">
    <location>
        <begin position="209"/>
        <end position="230"/>
    </location>
</feature>
<reference evidence="8 9" key="1">
    <citation type="submission" date="2023-01" db="EMBL/GenBank/DDBJ databases">
        <title>Novel species of the genus Asticcacaulis isolated from rivers.</title>
        <authorList>
            <person name="Lu H."/>
        </authorList>
    </citation>
    <scope>NUCLEOTIDE SEQUENCE [LARGE SCALE GENOMIC DNA]</scope>
    <source>
        <strain evidence="8 9">LKC15W</strain>
    </source>
</reference>
<dbReference type="Proteomes" id="UP001218579">
    <property type="component" value="Unassembled WGS sequence"/>
</dbReference>
<feature type="domain" description="EamA" evidence="7">
    <location>
        <begin position="148"/>
        <end position="280"/>
    </location>
</feature>
<keyword evidence="5 6" id="KW-0472">Membrane</keyword>
<dbReference type="InterPro" id="IPR000620">
    <property type="entry name" value="EamA_dom"/>
</dbReference>
<feature type="transmembrane region" description="Helical" evidence="6">
    <location>
        <begin position="179"/>
        <end position="197"/>
    </location>
</feature>
<feature type="transmembrane region" description="Helical" evidence="6">
    <location>
        <begin position="94"/>
        <end position="113"/>
    </location>
</feature>
<evidence type="ECO:0000256" key="5">
    <source>
        <dbReference type="ARBA" id="ARBA00023136"/>
    </source>
</evidence>
<accession>A0ABT5HMF6</accession>
<proteinExistence type="inferred from homology"/>
<sequence length="288" mass="30758">MDKKTVGWINGALGMIAFSGSMPATRVAVLEMSPLFLTGARAVIAAVLGALCLIVLRAERPRREEIIPLMLAAFGVVVAFPLLSAMALREISSVHSIVFTGLLPVATTTFAVLRGEARPSKMFWLFSGLGSACILIYAFSQGFALSPRGDLLMLMSIIVCGMGYAEGARLARRLGGWQVICWALLIALPVMVPVMIWQWPQDLGAISPAAWTGLGYVSLFSMLIGFIFWYRGLALGGIAAVGQLQLLQPFLSLVVASVVLKEVVGPQVLIVMACIVLCVLGAKRFAST</sequence>
<feature type="transmembrane region" description="Helical" evidence="6">
    <location>
        <begin position="7"/>
        <end position="29"/>
    </location>
</feature>
<comment type="similarity">
    <text evidence="2">Belongs to the EamA transporter family.</text>
</comment>
<feature type="transmembrane region" description="Helical" evidence="6">
    <location>
        <begin position="68"/>
        <end position="88"/>
    </location>
</feature>
<feature type="transmembrane region" description="Helical" evidence="6">
    <location>
        <begin position="237"/>
        <end position="258"/>
    </location>
</feature>
<evidence type="ECO:0000313" key="8">
    <source>
        <dbReference type="EMBL" id="MDC7677431.1"/>
    </source>
</evidence>
<dbReference type="PANTHER" id="PTHR32322">
    <property type="entry name" value="INNER MEMBRANE TRANSPORTER"/>
    <property type="match status" value="1"/>
</dbReference>
<feature type="transmembrane region" description="Helical" evidence="6">
    <location>
        <begin position="122"/>
        <end position="139"/>
    </location>
</feature>
<feature type="transmembrane region" description="Helical" evidence="6">
    <location>
        <begin position="264"/>
        <end position="282"/>
    </location>
</feature>
<gene>
    <name evidence="8" type="ORF">PQU98_14895</name>
</gene>
<dbReference type="InterPro" id="IPR037185">
    <property type="entry name" value="EmrE-like"/>
</dbReference>
<dbReference type="RefSeq" id="WP_272745750.1">
    <property type="nucleotide sequence ID" value="NZ_JAQQKV010000003.1"/>
</dbReference>
<dbReference type="Pfam" id="PF00892">
    <property type="entry name" value="EamA"/>
    <property type="match status" value="2"/>
</dbReference>
<dbReference type="PANTHER" id="PTHR32322:SF2">
    <property type="entry name" value="EAMA DOMAIN-CONTAINING PROTEIN"/>
    <property type="match status" value="1"/>
</dbReference>
<evidence type="ECO:0000256" key="2">
    <source>
        <dbReference type="ARBA" id="ARBA00007362"/>
    </source>
</evidence>
<evidence type="ECO:0000256" key="1">
    <source>
        <dbReference type="ARBA" id="ARBA00004141"/>
    </source>
</evidence>
<feature type="domain" description="EamA" evidence="7">
    <location>
        <begin position="9"/>
        <end position="136"/>
    </location>
</feature>
<name>A0ABT5HMF6_9CAUL</name>
<evidence type="ECO:0000256" key="3">
    <source>
        <dbReference type="ARBA" id="ARBA00022692"/>
    </source>
</evidence>
<keyword evidence="3 6" id="KW-0812">Transmembrane</keyword>
<dbReference type="InterPro" id="IPR050638">
    <property type="entry name" value="AA-Vitamin_Transporters"/>
</dbReference>
<keyword evidence="9" id="KW-1185">Reference proteome</keyword>
<protein>
    <submittedName>
        <fullName evidence="8">DMT family transporter</fullName>
    </submittedName>
</protein>
<dbReference type="EMBL" id="JAQQKV010000003">
    <property type="protein sequence ID" value="MDC7677431.1"/>
    <property type="molecule type" value="Genomic_DNA"/>
</dbReference>
<feature type="transmembrane region" description="Helical" evidence="6">
    <location>
        <begin position="35"/>
        <end position="56"/>
    </location>
</feature>
<evidence type="ECO:0000256" key="4">
    <source>
        <dbReference type="ARBA" id="ARBA00022989"/>
    </source>
</evidence>
<comment type="caution">
    <text evidence="8">The sequence shown here is derived from an EMBL/GenBank/DDBJ whole genome shotgun (WGS) entry which is preliminary data.</text>
</comment>
<keyword evidence="4 6" id="KW-1133">Transmembrane helix</keyword>
<evidence type="ECO:0000259" key="7">
    <source>
        <dbReference type="Pfam" id="PF00892"/>
    </source>
</evidence>
<evidence type="ECO:0000256" key="6">
    <source>
        <dbReference type="SAM" id="Phobius"/>
    </source>
</evidence>
<dbReference type="SUPFAM" id="SSF103481">
    <property type="entry name" value="Multidrug resistance efflux transporter EmrE"/>
    <property type="match status" value="2"/>
</dbReference>